<evidence type="ECO:0000256" key="7">
    <source>
        <dbReference type="ARBA" id="ARBA00022741"/>
    </source>
</evidence>
<comment type="pathway">
    <text evidence="3 15">Cell wall biogenesis; peptidoglycan biosynthesis.</text>
</comment>
<keyword evidence="6 17" id="KW-0479">Metal-binding</keyword>
<dbReference type="InterPro" id="IPR000291">
    <property type="entry name" value="D-Ala_lig_Van_CS"/>
</dbReference>
<evidence type="ECO:0000256" key="14">
    <source>
        <dbReference type="ARBA" id="ARBA00047614"/>
    </source>
</evidence>
<keyword evidence="21" id="KW-1185">Reference proteome</keyword>
<dbReference type="InterPro" id="IPR016185">
    <property type="entry name" value="PreATP-grasp_dom_sf"/>
</dbReference>
<evidence type="ECO:0000256" key="3">
    <source>
        <dbReference type="ARBA" id="ARBA00004752"/>
    </source>
</evidence>
<feature type="binding site" evidence="17">
    <location>
        <position position="296"/>
    </location>
    <ligand>
        <name>Mg(2+)</name>
        <dbReference type="ChEBI" id="CHEBI:18420"/>
        <label>2</label>
    </ligand>
</feature>
<keyword evidence="11 15" id="KW-0573">Peptidoglycan synthesis</keyword>
<evidence type="ECO:0000256" key="12">
    <source>
        <dbReference type="ARBA" id="ARBA00023211"/>
    </source>
</evidence>
<feature type="active site" evidence="16">
    <location>
        <position position="16"/>
    </location>
</feature>
<comment type="catalytic activity">
    <reaction evidence="14 15">
        <text>2 D-alanine + ATP = D-alanyl-D-alanine + ADP + phosphate + H(+)</text>
        <dbReference type="Rhea" id="RHEA:11224"/>
        <dbReference type="ChEBI" id="CHEBI:15378"/>
        <dbReference type="ChEBI" id="CHEBI:30616"/>
        <dbReference type="ChEBI" id="CHEBI:43474"/>
        <dbReference type="ChEBI" id="CHEBI:57416"/>
        <dbReference type="ChEBI" id="CHEBI:57822"/>
        <dbReference type="ChEBI" id="CHEBI:456216"/>
        <dbReference type="EC" id="6.3.2.4"/>
    </reaction>
</comment>
<evidence type="ECO:0000256" key="18">
    <source>
        <dbReference type="PROSITE-ProRule" id="PRU00409"/>
    </source>
</evidence>
<sequence>MNKQNILLICGGDGSEHDISVISSNYILEVLEASEKYAVTRVTLHNNAFTLDNGTEVFFVGRSIKSADLSYSMDVDCVIPCLHGIPGETGDIQSFLEILNIPYIGCKKEASLNCFNKVTTKLYLDAYGIKNSPYLIVPHNNEIYHQKALEFFDDNGQDVYVKAASQGSSIGCYHVKNRDDLIDSIVEAFMFSESIVIEKTIEHRELEVAAYEYNGELKVTAPGEVIIPDNVFYTFDEKYSKNSHTVTTLEPELDSRIVEKIRAIAKETFVKMNLRHLSRIDFFLTKDNEIIVNEINTFPGMTSISLFPKLLIHNGDDILTFLEYIIHNAMTSDR</sequence>
<dbReference type="NCBIfam" id="NF002527">
    <property type="entry name" value="PRK01966.1-3"/>
    <property type="match status" value="1"/>
</dbReference>
<dbReference type="RefSeq" id="WP_113743448.1">
    <property type="nucleotide sequence ID" value="NZ_UAPU01000007.1"/>
</dbReference>
<keyword evidence="5 15" id="KW-0436">Ligase</keyword>
<dbReference type="PANTHER" id="PTHR23132:SF25">
    <property type="entry name" value="D-ALANINE--D-ALANINE LIGASE A"/>
    <property type="match status" value="1"/>
</dbReference>
<comment type="cofactor">
    <cofactor evidence="17">
        <name>Mg(2+)</name>
        <dbReference type="ChEBI" id="CHEBI:18420"/>
    </cofactor>
    <cofactor evidence="17">
        <name>Mn(2+)</name>
        <dbReference type="ChEBI" id="CHEBI:29035"/>
    </cofactor>
    <text evidence="17">Binds 2 magnesium or manganese ions per subunit.</text>
</comment>
<dbReference type="GO" id="GO:0005524">
    <property type="term" value="F:ATP binding"/>
    <property type="evidence" value="ECO:0007669"/>
    <property type="project" value="UniProtKB-UniRule"/>
</dbReference>
<evidence type="ECO:0000256" key="15">
    <source>
        <dbReference type="HAMAP-Rule" id="MF_00047"/>
    </source>
</evidence>
<dbReference type="UniPathway" id="UPA00219"/>
<evidence type="ECO:0000256" key="13">
    <source>
        <dbReference type="ARBA" id="ARBA00023316"/>
    </source>
</evidence>
<comment type="cofactor">
    <cofactor evidence="1">
        <name>Mn(2+)</name>
        <dbReference type="ChEBI" id="CHEBI:29035"/>
    </cofactor>
</comment>
<dbReference type="AlphaFoldDB" id="A0A2X0V8Z1"/>
<dbReference type="PIRSF" id="PIRSF039102">
    <property type="entry name" value="Ddl/VanB"/>
    <property type="match status" value="1"/>
</dbReference>
<evidence type="ECO:0000256" key="1">
    <source>
        <dbReference type="ARBA" id="ARBA00001936"/>
    </source>
</evidence>
<evidence type="ECO:0000256" key="11">
    <source>
        <dbReference type="ARBA" id="ARBA00022984"/>
    </source>
</evidence>
<dbReference type="Gene3D" id="3.30.470.20">
    <property type="entry name" value="ATP-grasp fold, B domain"/>
    <property type="match status" value="1"/>
</dbReference>
<feature type="binding site" evidence="17">
    <location>
        <position position="294"/>
    </location>
    <ligand>
        <name>Mg(2+)</name>
        <dbReference type="ChEBI" id="CHEBI:18420"/>
        <label>1</label>
    </ligand>
</feature>
<organism evidence="20 21">
    <name type="scientific">Anaerobiospirillum thomasii</name>
    <dbReference type="NCBI Taxonomy" id="179995"/>
    <lineage>
        <taxon>Bacteria</taxon>
        <taxon>Pseudomonadati</taxon>
        <taxon>Pseudomonadota</taxon>
        <taxon>Gammaproteobacteria</taxon>
        <taxon>Aeromonadales</taxon>
        <taxon>Succinivibrionaceae</taxon>
        <taxon>Anaerobiospirillum</taxon>
    </lineage>
</organism>
<comment type="similarity">
    <text evidence="4 15">Belongs to the D-alanine--D-alanine ligase family.</text>
</comment>
<feature type="domain" description="ATP-grasp" evidence="19">
    <location>
        <begin position="121"/>
        <end position="327"/>
    </location>
</feature>
<feature type="active site" evidence="16">
    <location>
        <position position="305"/>
    </location>
</feature>
<dbReference type="GO" id="GO:0008360">
    <property type="term" value="P:regulation of cell shape"/>
    <property type="evidence" value="ECO:0007669"/>
    <property type="project" value="UniProtKB-KW"/>
</dbReference>
<dbReference type="SUPFAM" id="SSF56059">
    <property type="entry name" value="Glutathione synthetase ATP-binding domain-like"/>
    <property type="match status" value="1"/>
</dbReference>
<dbReference type="PROSITE" id="PS00843">
    <property type="entry name" value="DALA_DALA_LIGASE_1"/>
    <property type="match status" value="1"/>
</dbReference>
<keyword evidence="9 17" id="KW-0460">Magnesium</keyword>
<evidence type="ECO:0000256" key="4">
    <source>
        <dbReference type="ARBA" id="ARBA00010871"/>
    </source>
</evidence>
<keyword evidence="8 18" id="KW-0067">ATP-binding</keyword>
<comment type="subcellular location">
    <subcellularLocation>
        <location evidence="15">Cytoplasm</location>
    </subcellularLocation>
</comment>
<dbReference type="Proteomes" id="UP000250086">
    <property type="component" value="Unassembled WGS sequence"/>
</dbReference>
<dbReference type="OrthoDB" id="9813261at2"/>
<feature type="active site" evidence="16">
    <location>
        <position position="168"/>
    </location>
</feature>
<protein>
    <recommendedName>
        <fullName evidence="15">D-alanine--D-alanine ligase</fullName>
        <ecNumber evidence="15">6.3.2.4</ecNumber>
    </recommendedName>
    <alternativeName>
        <fullName evidence="15">D-Ala-D-Ala ligase</fullName>
    </alternativeName>
    <alternativeName>
        <fullName evidence="15">D-alanylalanine synthetase</fullName>
    </alternativeName>
</protein>
<keyword evidence="13 15" id="KW-0961">Cell wall biogenesis/degradation</keyword>
<dbReference type="PANTHER" id="PTHR23132">
    <property type="entry name" value="D-ALANINE--D-ALANINE LIGASE"/>
    <property type="match status" value="1"/>
</dbReference>
<dbReference type="SUPFAM" id="SSF52440">
    <property type="entry name" value="PreATP-grasp domain"/>
    <property type="match status" value="1"/>
</dbReference>
<evidence type="ECO:0000256" key="10">
    <source>
        <dbReference type="ARBA" id="ARBA00022960"/>
    </source>
</evidence>
<keyword evidence="15" id="KW-0963">Cytoplasm</keyword>
<accession>A0A2X0V8Z1</accession>
<dbReference type="EC" id="6.3.2.4" evidence="15"/>
<dbReference type="GO" id="GO:0008716">
    <property type="term" value="F:D-alanine-D-alanine ligase activity"/>
    <property type="evidence" value="ECO:0007669"/>
    <property type="project" value="UniProtKB-UniRule"/>
</dbReference>
<reference evidence="20 21" key="1">
    <citation type="submission" date="2018-06" db="EMBL/GenBank/DDBJ databases">
        <authorList>
            <consortium name="Pathogen Informatics"/>
            <person name="Doyle S."/>
        </authorList>
    </citation>
    <scope>NUCLEOTIDE SEQUENCE [LARGE SCALE GENOMIC DNA]</scope>
    <source>
        <strain evidence="20 21">NCTC13093</strain>
    </source>
</reference>
<dbReference type="NCBIfam" id="TIGR01205">
    <property type="entry name" value="D_ala_D_alaTIGR"/>
    <property type="match status" value="1"/>
</dbReference>
<gene>
    <name evidence="20" type="primary">ddl_1</name>
    <name evidence="15" type="synonym">ddl</name>
    <name evidence="20" type="ORF">NCTC13093_00631</name>
</gene>
<proteinExistence type="inferred from homology"/>
<evidence type="ECO:0000259" key="19">
    <source>
        <dbReference type="PROSITE" id="PS50975"/>
    </source>
</evidence>
<dbReference type="Pfam" id="PF07478">
    <property type="entry name" value="Dala_Dala_lig_C"/>
    <property type="match status" value="1"/>
</dbReference>
<dbReference type="GO" id="GO:0071555">
    <property type="term" value="P:cell wall organization"/>
    <property type="evidence" value="ECO:0007669"/>
    <property type="project" value="UniProtKB-KW"/>
</dbReference>
<dbReference type="InterPro" id="IPR005905">
    <property type="entry name" value="D_ala_D_ala"/>
</dbReference>
<evidence type="ECO:0000313" key="20">
    <source>
        <dbReference type="EMBL" id="SPT69265.1"/>
    </source>
</evidence>
<dbReference type="InterPro" id="IPR011127">
    <property type="entry name" value="Dala_Dala_lig_N"/>
</dbReference>
<dbReference type="InterPro" id="IPR013815">
    <property type="entry name" value="ATP_grasp_subdomain_1"/>
</dbReference>
<dbReference type="GO" id="GO:0046872">
    <property type="term" value="F:metal ion binding"/>
    <property type="evidence" value="ECO:0007669"/>
    <property type="project" value="UniProtKB-KW"/>
</dbReference>
<evidence type="ECO:0000256" key="2">
    <source>
        <dbReference type="ARBA" id="ARBA00003921"/>
    </source>
</evidence>
<evidence type="ECO:0000256" key="8">
    <source>
        <dbReference type="ARBA" id="ARBA00022840"/>
    </source>
</evidence>
<name>A0A2X0V8Z1_9GAMM</name>
<dbReference type="Gene3D" id="3.40.50.20">
    <property type="match status" value="1"/>
</dbReference>
<evidence type="ECO:0000256" key="17">
    <source>
        <dbReference type="PIRSR" id="PIRSR039102-3"/>
    </source>
</evidence>
<feature type="binding site" evidence="17">
    <location>
        <position position="294"/>
    </location>
    <ligand>
        <name>Mg(2+)</name>
        <dbReference type="ChEBI" id="CHEBI:18420"/>
        <label>2</label>
    </ligand>
</feature>
<evidence type="ECO:0000256" key="16">
    <source>
        <dbReference type="PIRSR" id="PIRSR039102-1"/>
    </source>
</evidence>
<keyword evidence="10 15" id="KW-0133">Cell shape</keyword>
<comment type="function">
    <text evidence="2 15">Cell wall formation.</text>
</comment>
<feature type="binding site" evidence="17">
    <location>
        <position position="281"/>
    </location>
    <ligand>
        <name>Mg(2+)</name>
        <dbReference type="ChEBI" id="CHEBI:18420"/>
        <label>1</label>
    </ligand>
</feature>
<dbReference type="PROSITE" id="PS00844">
    <property type="entry name" value="DALA_DALA_LIGASE_2"/>
    <property type="match status" value="1"/>
</dbReference>
<evidence type="ECO:0000256" key="6">
    <source>
        <dbReference type="ARBA" id="ARBA00022723"/>
    </source>
</evidence>
<dbReference type="PROSITE" id="PS50975">
    <property type="entry name" value="ATP_GRASP"/>
    <property type="match status" value="1"/>
</dbReference>
<keyword evidence="7 18" id="KW-0547">Nucleotide-binding</keyword>
<dbReference type="Gene3D" id="3.30.1490.20">
    <property type="entry name" value="ATP-grasp fold, A domain"/>
    <property type="match status" value="1"/>
</dbReference>
<evidence type="ECO:0000313" key="21">
    <source>
        <dbReference type="Proteomes" id="UP000250086"/>
    </source>
</evidence>
<dbReference type="HAMAP" id="MF_00047">
    <property type="entry name" value="Dala_Dala_lig"/>
    <property type="match status" value="1"/>
</dbReference>
<evidence type="ECO:0000256" key="5">
    <source>
        <dbReference type="ARBA" id="ARBA00022598"/>
    </source>
</evidence>
<dbReference type="InterPro" id="IPR011761">
    <property type="entry name" value="ATP-grasp"/>
</dbReference>
<dbReference type="Pfam" id="PF01820">
    <property type="entry name" value="Dala_Dala_lig_N"/>
    <property type="match status" value="1"/>
</dbReference>
<dbReference type="GO" id="GO:0009252">
    <property type="term" value="P:peptidoglycan biosynthetic process"/>
    <property type="evidence" value="ECO:0007669"/>
    <property type="project" value="UniProtKB-UniRule"/>
</dbReference>
<dbReference type="GO" id="GO:0005829">
    <property type="term" value="C:cytosol"/>
    <property type="evidence" value="ECO:0007669"/>
    <property type="project" value="TreeGrafter"/>
</dbReference>
<keyword evidence="12 17" id="KW-0464">Manganese</keyword>
<dbReference type="EMBL" id="UAPV01000001">
    <property type="protein sequence ID" value="SPT69265.1"/>
    <property type="molecule type" value="Genomic_DNA"/>
</dbReference>
<evidence type="ECO:0000256" key="9">
    <source>
        <dbReference type="ARBA" id="ARBA00022842"/>
    </source>
</evidence>
<dbReference type="InterPro" id="IPR011095">
    <property type="entry name" value="Dala_Dala_lig_C"/>
</dbReference>